<dbReference type="PANTHER" id="PTHR21624">
    <property type="entry name" value="STEROL DESATURASE-RELATED PROTEIN"/>
    <property type="match status" value="1"/>
</dbReference>
<feature type="transmembrane region" description="Helical" evidence="7">
    <location>
        <begin position="154"/>
        <end position="184"/>
    </location>
</feature>
<keyword evidence="6 7" id="KW-0472">Membrane</keyword>
<dbReference type="GO" id="GO:0012505">
    <property type="term" value="C:endomembrane system"/>
    <property type="evidence" value="ECO:0007669"/>
    <property type="project" value="UniProtKB-SubCell"/>
</dbReference>
<keyword evidence="4" id="KW-0560">Oxidoreductase</keyword>
<dbReference type="EMBL" id="SKFH01000016">
    <property type="protein sequence ID" value="TCZ70476.1"/>
    <property type="molecule type" value="Genomic_DNA"/>
</dbReference>
<name>A0A4R4DY71_9BACT</name>
<evidence type="ECO:0000256" key="7">
    <source>
        <dbReference type="SAM" id="Phobius"/>
    </source>
</evidence>
<keyword evidence="2 7" id="KW-0812">Transmembrane</keyword>
<keyword evidence="10" id="KW-1185">Reference proteome</keyword>
<evidence type="ECO:0000313" key="9">
    <source>
        <dbReference type="EMBL" id="TCZ70476.1"/>
    </source>
</evidence>
<sequence length="291" mass="33481">MWQAILDHFSNLEQRPLERLAFLVGGLLLFWIIEGAIPLLEPHYKRTKLRHAGVNFGFTLMHLAIHTGLAVVIVLLSDWCRRQGFGLVYWTGAGVLGTILISFLVLDFFGGWLVHITEHKLALLWRFHVVHHADNNVDVTTGLRHHPVESVLRGLFFIAGIGLSGAPMYAVMIFQTALVLATAFTHANISLPRWLDRGLSYVFVSPNMHKVHHHWQQPFTDSNYGAVLSIWDRLLGTYRRLDPKDIRYGLDRYYPNEEDENFGMLLKKPFQPLEKDFKEEKAFLTAKETRE</sequence>
<dbReference type="Proteomes" id="UP000295164">
    <property type="component" value="Unassembled WGS sequence"/>
</dbReference>
<dbReference type="Pfam" id="PF04116">
    <property type="entry name" value="FA_hydroxylase"/>
    <property type="match status" value="1"/>
</dbReference>
<dbReference type="InterPro" id="IPR051689">
    <property type="entry name" value="Sterol_desaturase/TMEM195"/>
</dbReference>
<evidence type="ECO:0000256" key="4">
    <source>
        <dbReference type="ARBA" id="ARBA00023002"/>
    </source>
</evidence>
<proteinExistence type="predicted"/>
<comment type="caution">
    <text evidence="9">The sequence shown here is derived from an EMBL/GenBank/DDBJ whole genome shotgun (WGS) entry which is preliminary data.</text>
</comment>
<evidence type="ECO:0000256" key="3">
    <source>
        <dbReference type="ARBA" id="ARBA00022989"/>
    </source>
</evidence>
<dbReference type="InterPro" id="IPR006694">
    <property type="entry name" value="Fatty_acid_hydroxylase"/>
</dbReference>
<keyword evidence="5" id="KW-0443">Lipid metabolism</keyword>
<dbReference type="OrthoDB" id="9770329at2"/>
<dbReference type="GO" id="GO:0006643">
    <property type="term" value="P:membrane lipid metabolic process"/>
    <property type="evidence" value="ECO:0007669"/>
    <property type="project" value="TreeGrafter"/>
</dbReference>
<evidence type="ECO:0000256" key="2">
    <source>
        <dbReference type="ARBA" id="ARBA00022692"/>
    </source>
</evidence>
<dbReference type="RefSeq" id="WP_131852230.1">
    <property type="nucleotide sequence ID" value="NZ_SKFH01000016.1"/>
</dbReference>
<evidence type="ECO:0000313" key="10">
    <source>
        <dbReference type="Proteomes" id="UP000295164"/>
    </source>
</evidence>
<dbReference type="GO" id="GO:0005506">
    <property type="term" value="F:iron ion binding"/>
    <property type="evidence" value="ECO:0007669"/>
    <property type="project" value="InterPro"/>
</dbReference>
<keyword evidence="3 7" id="KW-1133">Transmembrane helix</keyword>
<dbReference type="GO" id="GO:0016020">
    <property type="term" value="C:membrane"/>
    <property type="evidence" value="ECO:0007669"/>
    <property type="project" value="GOC"/>
</dbReference>
<dbReference type="GO" id="GO:0008610">
    <property type="term" value="P:lipid biosynthetic process"/>
    <property type="evidence" value="ECO:0007669"/>
    <property type="project" value="InterPro"/>
</dbReference>
<evidence type="ECO:0000256" key="6">
    <source>
        <dbReference type="ARBA" id="ARBA00023136"/>
    </source>
</evidence>
<dbReference type="AlphaFoldDB" id="A0A4R4DY71"/>
<accession>A0A4R4DY71</accession>
<feature type="transmembrane region" description="Helical" evidence="7">
    <location>
        <begin position="88"/>
        <end position="114"/>
    </location>
</feature>
<evidence type="ECO:0000256" key="1">
    <source>
        <dbReference type="ARBA" id="ARBA00004127"/>
    </source>
</evidence>
<dbReference type="PANTHER" id="PTHR21624:SF1">
    <property type="entry name" value="ALKYLGLYCEROL MONOOXYGENASE"/>
    <property type="match status" value="1"/>
</dbReference>
<feature type="transmembrane region" description="Helical" evidence="7">
    <location>
        <begin position="20"/>
        <end position="40"/>
    </location>
</feature>
<protein>
    <submittedName>
        <fullName evidence="9">Sterol desaturase family protein</fullName>
    </submittedName>
</protein>
<gene>
    <name evidence="9" type="ORF">E0486_11000</name>
</gene>
<comment type="subcellular location">
    <subcellularLocation>
        <location evidence="1">Endomembrane system</location>
        <topology evidence="1">Multi-pass membrane protein</topology>
    </subcellularLocation>
</comment>
<reference evidence="9 10" key="1">
    <citation type="submission" date="2019-03" db="EMBL/GenBank/DDBJ databases">
        <authorList>
            <person name="Kim M.K.M."/>
        </authorList>
    </citation>
    <scope>NUCLEOTIDE SEQUENCE [LARGE SCALE GENOMIC DNA]</scope>
    <source>
        <strain evidence="9 10">17J68-15</strain>
    </source>
</reference>
<dbReference type="GO" id="GO:0050479">
    <property type="term" value="F:glyceryl-ether monooxygenase activity"/>
    <property type="evidence" value="ECO:0007669"/>
    <property type="project" value="TreeGrafter"/>
</dbReference>
<evidence type="ECO:0000259" key="8">
    <source>
        <dbReference type="Pfam" id="PF04116"/>
    </source>
</evidence>
<evidence type="ECO:0000256" key="5">
    <source>
        <dbReference type="ARBA" id="ARBA00023098"/>
    </source>
</evidence>
<organism evidence="9 10">
    <name type="scientific">Flaviaesturariibacter aridisoli</name>
    <dbReference type="NCBI Taxonomy" id="2545761"/>
    <lineage>
        <taxon>Bacteria</taxon>
        <taxon>Pseudomonadati</taxon>
        <taxon>Bacteroidota</taxon>
        <taxon>Chitinophagia</taxon>
        <taxon>Chitinophagales</taxon>
        <taxon>Chitinophagaceae</taxon>
        <taxon>Flaviaestuariibacter</taxon>
    </lineage>
</organism>
<feature type="transmembrane region" description="Helical" evidence="7">
    <location>
        <begin position="52"/>
        <end position="76"/>
    </location>
</feature>
<feature type="domain" description="Fatty acid hydroxylase" evidence="8">
    <location>
        <begin position="103"/>
        <end position="237"/>
    </location>
</feature>